<feature type="domain" description="ABC transmembrane type-1" evidence="8">
    <location>
        <begin position="98"/>
        <end position="303"/>
    </location>
</feature>
<feature type="transmembrane region" description="Helical" evidence="7">
    <location>
        <begin position="12"/>
        <end position="33"/>
    </location>
</feature>
<organism evidence="9 10">
    <name type="scientific">Pseudogemmobacter lacusdianii</name>
    <dbReference type="NCBI Taxonomy" id="3069608"/>
    <lineage>
        <taxon>Bacteria</taxon>
        <taxon>Pseudomonadati</taxon>
        <taxon>Pseudomonadota</taxon>
        <taxon>Alphaproteobacteria</taxon>
        <taxon>Rhodobacterales</taxon>
        <taxon>Paracoccaceae</taxon>
        <taxon>Pseudogemmobacter</taxon>
    </lineage>
</organism>
<sequence length="318" mass="34304">MKNLINLILWKVALGVLTLFAVSLIIFTGVQMLPGDFATEILGQAATAEAVAAIRESLGLDLPAHQRYFAWVGDLLTGDFGTAFSSGRDVAELIGPRLWNTVFLAGLTAMIAVPVALALGLICAVYRDSWFDRAVNFVTLASISFPEFFVAYVLMLWLAVNAGLLPVLSDVDINSTLSERIYLSILPALTLTLGVLAHMVRMTKISLVSLLENEYIETARLKGNSELRVLARHALPNAWAPVANVVALNLAYLITGVVVVEAVFVYPGMGQLMVDAVQVRDIPVVQSCALIFAVAYVLVNLAADVISTATNPRLLHPK</sequence>
<evidence type="ECO:0000256" key="1">
    <source>
        <dbReference type="ARBA" id="ARBA00004651"/>
    </source>
</evidence>
<evidence type="ECO:0000313" key="10">
    <source>
        <dbReference type="Proteomes" id="UP001239680"/>
    </source>
</evidence>
<evidence type="ECO:0000259" key="8">
    <source>
        <dbReference type="PROSITE" id="PS50928"/>
    </source>
</evidence>
<feature type="transmembrane region" description="Helical" evidence="7">
    <location>
        <begin position="102"/>
        <end position="125"/>
    </location>
</feature>
<evidence type="ECO:0000256" key="3">
    <source>
        <dbReference type="ARBA" id="ARBA00022475"/>
    </source>
</evidence>
<dbReference type="PANTHER" id="PTHR43163">
    <property type="entry name" value="DIPEPTIDE TRANSPORT SYSTEM PERMEASE PROTEIN DPPB-RELATED"/>
    <property type="match status" value="1"/>
</dbReference>
<dbReference type="Proteomes" id="UP001239680">
    <property type="component" value="Unassembled WGS sequence"/>
</dbReference>
<keyword evidence="4 7" id="KW-0812">Transmembrane</keyword>
<keyword evidence="2 7" id="KW-0813">Transport</keyword>
<dbReference type="PANTHER" id="PTHR43163:SF6">
    <property type="entry name" value="DIPEPTIDE TRANSPORT SYSTEM PERMEASE PROTEIN DPPB-RELATED"/>
    <property type="match status" value="1"/>
</dbReference>
<evidence type="ECO:0000256" key="2">
    <source>
        <dbReference type="ARBA" id="ARBA00022448"/>
    </source>
</evidence>
<evidence type="ECO:0000313" key="9">
    <source>
        <dbReference type="EMBL" id="MDQ2067738.1"/>
    </source>
</evidence>
<gene>
    <name evidence="9" type="ORF">Q9295_15280</name>
</gene>
<comment type="similarity">
    <text evidence="7">Belongs to the binding-protein-dependent transport system permease family.</text>
</comment>
<feature type="transmembrane region" description="Helical" evidence="7">
    <location>
        <begin position="137"/>
        <end position="160"/>
    </location>
</feature>
<feature type="transmembrane region" description="Helical" evidence="7">
    <location>
        <begin position="238"/>
        <end position="264"/>
    </location>
</feature>
<evidence type="ECO:0000256" key="5">
    <source>
        <dbReference type="ARBA" id="ARBA00022989"/>
    </source>
</evidence>
<dbReference type="SUPFAM" id="SSF161098">
    <property type="entry name" value="MetI-like"/>
    <property type="match status" value="1"/>
</dbReference>
<keyword evidence="10" id="KW-1185">Reference proteome</keyword>
<keyword evidence="5 7" id="KW-1133">Transmembrane helix</keyword>
<protein>
    <submittedName>
        <fullName evidence="9">ABC transporter permease</fullName>
    </submittedName>
</protein>
<keyword evidence="3" id="KW-1003">Cell membrane</keyword>
<dbReference type="InterPro" id="IPR000515">
    <property type="entry name" value="MetI-like"/>
</dbReference>
<evidence type="ECO:0000256" key="4">
    <source>
        <dbReference type="ARBA" id="ARBA00022692"/>
    </source>
</evidence>
<evidence type="ECO:0000256" key="6">
    <source>
        <dbReference type="ARBA" id="ARBA00023136"/>
    </source>
</evidence>
<feature type="transmembrane region" description="Helical" evidence="7">
    <location>
        <begin position="180"/>
        <end position="200"/>
    </location>
</feature>
<feature type="transmembrane region" description="Helical" evidence="7">
    <location>
        <begin position="284"/>
        <end position="303"/>
    </location>
</feature>
<dbReference type="EMBL" id="JAVDBT010000016">
    <property type="protein sequence ID" value="MDQ2067738.1"/>
    <property type="molecule type" value="Genomic_DNA"/>
</dbReference>
<comment type="subcellular location">
    <subcellularLocation>
        <location evidence="1 7">Cell membrane</location>
        <topology evidence="1 7">Multi-pass membrane protein</topology>
    </subcellularLocation>
</comment>
<dbReference type="PROSITE" id="PS50928">
    <property type="entry name" value="ABC_TM1"/>
    <property type="match status" value="1"/>
</dbReference>
<name>A0ABU0W1U4_9RHOB</name>
<dbReference type="InterPro" id="IPR035906">
    <property type="entry name" value="MetI-like_sf"/>
</dbReference>
<accession>A0ABU0W1U4</accession>
<dbReference type="Gene3D" id="1.10.3720.10">
    <property type="entry name" value="MetI-like"/>
    <property type="match status" value="1"/>
</dbReference>
<comment type="caution">
    <text evidence="9">The sequence shown here is derived from an EMBL/GenBank/DDBJ whole genome shotgun (WGS) entry which is preliminary data.</text>
</comment>
<dbReference type="Pfam" id="PF00528">
    <property type="entry name" value="BPD_transp_1"/>
    <property type="match status" value="1"/>
</dbReference>
<dbReference type="Pfam" id="PF19300">
    <property type="entry name" value="BPD_transp_1_N"/>
    <property type="match status" value="1"/>
</dbReference>
<dbReference type="InterPro" id="IPR045621">
    <property type="entry name" value="BPD_transp_1_N"/>
</dbReference>
<keyword evidence="6 7" id="KW-0472">Membrane</keyword>
<dbReference type="CDD" id="cd06261">
    <property type="entry name" value="TM_PBP2"/>
    <property type="match status" value="1"/>
</dbReference>
<evidence type="ECO:0000256" key="7">
    <source>
        <dbReference type="RuleBase" id="RU363032"/>
    </source>
</evidence>
<dbReference type="RefSeq" id="WP_306681447.1">
    <property type="nucleotide sequence ID" value="NZ_JAVDBT010000016.1"/>
</dbReference>
<proteinExistence type="inferred from homology"/>
<reference evidence="9 10" key="1">
    <citation type="submission" date="2023-08" db="EMBL/GenBank/DDBJ databases">
        <title>Characterization of two Paracoccaceae strains isolated from Phycosphere and proposal of Xinfangfangia lacusdiani sp. nov.</title>
        <authorList>
            <person name="Deng Y."/>
            <person name="Zhang Y.Q."/>
        </authorList>
    </citation>
    <scope>NUCLEOTIDE SEQUENCE [LARGE SCALE GENOMIC DNA]</scope>
    <source>
        <strain evidence="9 10">CPCC 101601</strain>
    </source>
</reference>